<sequence>MSIPAPRQTSTLAVIALVAGILGWTLLPFLGSLGGIIFGHMARGEIRRGNGQLDGDGLAVTGLVLGWINVGLWIAGIIAFIMFFGGLAWLAAVNS</sequence>
<keyword evidence="1" id="KW-0812">Transmembrane</keyword>
<protein>
    <recommendedName>
        <fullName evidence="2">DUF4190 domain-containing protein</fullName>
    </recommendedName>
</protein>
<keyword evidence="1" id="KW-1133">Transmembrane helix</keyword>
<feature type="transmembrane region" description="Helical" evidence="1">
    <location>
        <begin position="59"/>
        <end position="92"/>
    </location>
</feature>
<dbReference type="Pfam" id="PF13828">
    <property type="entry name" value="DUF4190"/>
    <property type="match status" value="1"/>
</dbReference>
<organism evidence="3">
    <name type="scientific">uncultured Stenotrophomonas sp</name>
    <dbReference type="NCBI Taxonomy" id="165438"/>
    <lineage>
        <taxon>Bacteria</taxon>
        <taxon>Pseudomonadati</taxon>
        <taxon>Pseudomonadota</taxon>
        <taxon>Gammaproteobacteria</taxon>
        <taxon>Lysobacterales</taxon>
        <taxon>Lysobacteraceae</taxon>
        <taxon>Stenotrophomonas</taxon>
        <taxon>environmental samples</taxon>
    </lineage>
</organism>
<accession>A0A1Y5Q1X9</accession>
<evidence type="ECO:0000256" key="1">
    <source>
        <dbReference type="SAM" id="Phobius"/>
    </source>
</evidence>
<name>A0A1Y5Q1X9_9GAMM</name>
<proteinExistence type="predicted"/>
<dbReference type="EMBL" id="FLTS01000001">
    <property type="protein sequence ID" value="SBV36230.1"/>
    <property type="molecule type" value="Genomic_DNA"/>
</dbReference>
<evidence type="ECO:0000259" key="2">
    <source>
        <dbReference type="Pfam" id="PF13828"/>
    </source>
</evidence>
<feature type="domain" description="DUF4190" evidence="2">
    <location>
        <begin position="12"/>
        <end position="75"/>
    </location>
</feature>
<reference evidence="3" key="1">
    <citation type="submission" date="2016-03" db="EMBL/GenBank/DDBJ databases">
        <authorList>
            <person name="Ploux O."/>
        </authorList>
    </citation>
    <scope>NUCLEOTIDE SEQUENCE</scope>
    <source>
        <strain evidence="3">UC10</strain>
    </source>
</reference>
<evidence type="ECO:0000313" key="3">
    <source>
        <dbReference type="EMBL" id="SBV36230.1"/>
    </source>
</evidence>
<gene>
    <name evidence="3" type="ORF">STPYR_11160</name>
</gene>
<feature type="transmembrane region" description="Helical" evidence="1">
    <location>
        <begin position="12"/>
        <end position="38"/>
    </location>
</feature>
<dbReference type="InterPro" id="IPR025241">
    <property type="entry name" value="DUF4190"/>
</dbReference>
<dbReference type="AlphaFoldDB" id="A0A1Y5Q1X9"/>
<keyword evidence="1" id="KW-0472">Membrane</keyword>